<organism evidence="1 2">
    <name type="scientific">Strongylus vulgaris</name>
    <name type="common">Blood worm</name>
    <dbReference type="NCBI Taxonomy" id="40348"/>
    <lineage>
        <taxon>Eukaryota</taxon>
        <taxon>Metazoa</taxon>
        <taxon>Ecdysozoa</taxon>
        <taxon>Nematoda</taxon>
        <taxon>Chromadorea</taxon>
        <taxon>Rhabditida</taxon>
        <taxon>Rhabditina</taxon>
        <taxon>Rhabditomorpha</taxon>
        <taxon>Strongyloidea</taxon>
        <taxon>Strongylidae</taxon>
        <taxon>Strongylus</taxon>
    </lineage>
</organism>
<dbReference type="AlphaFoldDB" id="A0A3P7KHB4"/>
<proteinExistence type="predicted"/>
<accession>A0A3P7KHB4</accession>
<keyword evidence="2" id="KW-1185">Reference proteome</keyword>
<name>A0A3P7KHB4_STRVU</name>
<evidence type="ECO:0000313" key="1">
    <source>
        <dbReference type="EMBL" id="VDM67578.1"/>
    </source>
</evidence>
<reference evidence="1 2" key="1">
    <citation type="submission" date="2018-11" db="EMBL/GenBank/DDBJ databases">
        <authorList>
            <consortium name="Pathogen Informatics"/>
        </authorList>
    </citation>
    <scope>NUCLEOTIDE SEQUENCE [LARGE SCALE GENOMIC DNA]</scope>
</reference>
<dbReference type="Proteomes" id="UP000270094">
    <property type="component" value="Unassembled WGS sequence"/>
</dbReference>
<gene>
    <name evidence="1" type="ORF">SVUK_LOCUS2576</name>
</gene>
<protein>
    <submittedName>
        <fullName evidence="1">Uncharacterized protein</fullName>
    </submittedName>
</protein>
<dbReference type="EMBL" id="UYYB01005921">
    <property type="protein sequence ID" value="VDM67578.1"/>
    <property type="molecule type" value="Genomic_DNA"/>
</dbReference>
<evidence type="ECO:0000313" key="2">
    <source>
        <dbReference type="Proteomes" id="UP000270094"/>
    </source>
</evidence>
<sequence>MGLGAVKRFLIVDKDVINAAKSLMKSSLIGGLHPVPLICERKSSKCSGGSPWSAETWSDPGAVATFMVWMTGVQVESVVVFLQWD</sequence>